<organism evidence="1 2">
    <name type="scientific">Candidatus Desulfolinea nitratireducens</name>
    <dbReference type="NCBI Taxonomy" id="2841698"/>
    <lineage>
        <taxon>Bacteria</taxon>
        <taxon>Bacillati</taxon>
        <taxon>Chloroflexota</taxon>
        <taxon>Anaerolineae</taxon>
        <taxon>Anaerolineales</taxon>
        <taxon>Anaerolineales incertae sedis</taxon>
        <taxon>Candidatus Desulfolinea</taxon>
    </lineage>
</organism>
<comment type="caution">
    <text evidence="1">The sequence shown here is derived from an EMBL/GenBank/DDBJ whole genome shotgun (WGS) entry which is preliminary data.</text>
</comment>
<protein>
    <submittedName>
        <fullName evidence="1">Uncharacterized protein</fullName>
    </submittedName>
</protein>
<evidence type="ECO:0000313" key="2">
    <source>
        <dbReference type="Proteomes" id="UP000614469"/>
    </source>
</evidence>
<gene>
    <name evidence="1" type="ORF">H8E29_10970</name>
</gene>
<name>A0A8J6NI44_9CHLR</name>
<reference evidence="1 2" key="1">
    <citation type="submission" date="2020-08" db="EMBL/GenBank/DDBJ databases">
        <title>Bridging the membrane lipid divide: bacteria of the FCB group superphylum have the potential to synthesize archaeal ether lipids.</title>
        <authorList>
            <person name="Villanueva L."/>
            <person name="Von Meijenfeldt F.A.B."/>
            <person name="Westbye A.B."/>
            <person name="Yadav S."/>
            <person name="Hopmans E.C."/>
            <person name="Dutilh B.E."/>
            <person name="Sinninghe Damste J.S."/>
        </authorList>
    </citation>
    <scope>NUCLEOTIDE SEQUENCE [LARGE SCALE GENOMIC DNA]</scope>
    <source>
        <strain evidence="1">NIOZ-UU36</strain>
    </source>
</reference>
<dbReference type="Proteomes" id="UP000614469">
    <property type="component" value="Unassembled WGS sequence"/>
</dbReference>
<dbReference type="EMBL" id="JACNJN010000122">
    <property type="protein sequence ID" value="MBC8335781.1"/>
    <property type="molecule type" value="Genomic_DNA"/>
</dbReference>
<proteinExistence type="predicted"/>
<evidence type="ECO:0000313" key="1">
    <source>
        <dbReference type="EMBL" id="MBC8335781.1"/>
    </source>
</evidence>
<sequence length="331" mass="37803">MPTKILLFSRDRAMQLDALLRSFFLRCQDCQQGQVYALYRASTAQHARQYHILKEAYPEVNFIEQTHFRCDVLRILNPFPLGSLSRRFYDILNQLIAAIIVLEGVPVRLVRSVLLRMRTEILGSLLPEFPDDRQILFLVDDNIFTADFSLTNGVQALQEHPDALGFSLRLGANMRHCYSLDQPQSLPEFIVLQNEILKFDWTTAELDFAYPLEVSSSIYRVKDILPILATRPFGNPNELEYILAVSAVNFVEQKPLLLCPEVSYTFCNPLNLVQNFAPNRAGDQIEYSSERLADLFDQGYRVNIAAYHGFVSQSCHQEAPLEFYQLGGGAL</sequence>
<dbReference type="AlphaFoldDB" id="A0A8J6NI44"/>
<accession>A0A8J6NI44</accession>